<evidence type="ECO:0000256" key="4">
    <source>
        <dbReference type="ARBA" id="ARBA00022840"/>
    </source>
</evidence>
<evidence type="ECO:0000313" key="8">
    <source>
        <dbReference type="EMBL" id="GKT23451.1"/>
    </source>
</evidence>
<dbReference type="PROSITE" id="PS50011">
    <property type="entry name" value="PROTEIN_KINASE_DOM"/>
    <property type="match status" value="1"/>
</dbReference>
<feature type="region of interest" description="Disordered" evidence="6">
    <location>
        <begin position="1383"/>
        <end position="1499"/>
    </location>
</feature>
<evidence type="ECO:0000256" key="3">
    <source>
        <dbReference type="ARBA" id="ARBA00022777"/>
    </source>
</evidence>
<keyword evidence="9" id="KW-1185">Reference proteome</keyword>
<dbReference type="InterPro" id="IPR017441">
    <property type="entry name" value="Protein_kinase_ATP_BS"/>
</dbReference>
<feature type="compositionally biased region" description="Low complexity" evidence="6">
    <location>
        <begin position="1109"/>
        <end position="1118"/>
    </location>
</feature>
<feature type="binding site" evidence="5">
    <location>
        <position position="925"/>
    </location>
    <ligand>
        <name>ATP</name>
        <dbReference type="ChEBI" id="CHEBI:30616"/>
    </ligand>
</feature>
<feature type="domain" description="Protein kinase" evidence="7">
    <location>
        <begin position="896"/>
        <end position="1262"/>
    </location>
</feature>
<organism evidence="8 9">
    <name type="scientific">Aduncisulcus paluster</name>
    <dbReference type="NCBI Taxonomy" id="2918883"/>
    <lineage>
        <taxon>Eukaryota</taxon>
        <taxon>Metamonada</taxon>
        <taxon>Carpediemonas-like organisms</taxon>
        <taxon>Aduncisulcus</taxon>
    </lineage>
</organism>
<feature type="compositionally biased region" description="Basic and acidic residues" evidence="6">
    <location>
        <begin position="1406"/>
        <end position="1435"/>
    </location>
</feature>
<dbReference type="InterPro" id="IPR008271">
    <property type="entry name" value="Ser/Thr_kinase_AS"/>
</dbReference>
<dbReference type="Gene3D" id="1.10.510.10">
    <property type="entry name" value="Transferase(Phosphotransferase) domain 1"/>
    <property type="match status" value="2"/>
</dbReference>
<dbReference type="InterPro" id="IPR011009">
    <property type="entry name" value="Kinase-like_dom_sf"/>
</dbReference>
<name>A0ABQ5K481_9EUKA</name>
<comment type="caution">
    <text evidence="8">The sequence shown here is derived from an EMBL/GenBank/DDBJ whole genome shotgun (WGS) entry which is preliminary data.</text>
</comment>
<dbReference type="PANTHER" id="PTHR24348">
    <property type="entry name" value="SERINE/THREONINE-PROTEIN KINASE UNC-51-RELATED"/>
    <property type="match status" value="1"/>
</dbReference>
<evidence type="ECO:0000256" key="5">
    <source>
        <dbReference type="PROSITE-ProRule" id="PRU10141"/>
    </source>
</evidence>
<evidence type="ECO:0000256" key="2">
    <source>
        <dbReference type="ARBA" id="ARBA00022741"/>
    </source>
</evidence>
<dbReference type="PROSITE" id="PS00108">
    <property type="entry name" value="PROTEIN_KINASE_ST"/>
    <property type="match status" value="1"/>
</dbReference>
<dbReference type="SMART" id="SM00220">
    <property type="entry name" value="S_TKc"/>
    <property type="match status" value="1"/>
</dbReference>
<evidence type="ECO:0000256" key="6">
    <source>
        <dbReference type="SAM" id="MobiDB-lite"/>
    </source>
</evidence>
<evidence type="ECO:0000256" key="1">
    <source>
        <dbReference type="ARBA" id="ARBA00022679"/>
    </source>
</evidence>
<reference evidence="8" key="1">
    <citation type="submission" date="2022-03" db="EMBL/GenBank/DDBJ databases">
        <title>Draft genome sequence of Aduncisulcus paluster, a free-living microaerophilic Fornicata.</title>
        <authorList>
            <person name="Yuyama I."/>
            <person name="Kume K."/>
            <person name="Tamura T."/>
            <person name="Inagaki Y."/>
            <person name="Hashimoto T."/>
        </authorList>
    </citation>
    <scope>NUCLEOTIDE SEQUENCE</scope>
    <source>
        <strain evidence="8">NY0171</strain>
    </source>
</reference>
<keyword evidence="4 5" id="KW-0067">ATP-binding</keyword>
<keyword evidence="2 5" id="KW-0547">Nucleotide-binding</keyword>
<gene>
    <name evidence="8" type="ORF">ADUPG1_012428</name>
</gene>
<dbReference type="PROSITE" id="PS00107">
    <property type="entry name" value="PROTEIN_KINASE_ATP"/>
    <property type="match status" value="1"/>
</dbReference>
<sequence length="1541" mass="174947">MDPKPSSERSQDIVKPKFIHEGYLSCSPIPRDAANVKSPDITVIKAKNRTKEEGDEEYDQSSNAQKMMKGEGHCGPFTDISLPFSTSTPIKGAYICIGGESSIYPPPSHLIFSLTSSKGEKMVKKYEFPELEKKSWFFLPIDLPDVVLCEITGKGRKEESFRIESLIFVREETPEEIKACEAREKLWSEAPVVKPEFVKKGDRDSIPIPRGDPKLVDPSFSMVKGKDDAFSKESEKYDQSSNAQKMLKGEGGVWLSHISIPFPSPSPMKGAYICVDNGYSSPSLLFTFTDCDGKKTSKKYEFTRPKHGDEWLFLPIDLANVVLCEIEGKGTWGRKNSRCFDISSLVFFREETPEERCIREQWSKAPTIKSEFVNSGDASAIPIPRGNAAVNNPSFEMVKGKNDLYCKESEEYDRSEEAQKMLKGEGEVKLSHLSIPFPSPSPMKGAYICVDKDSSSPSLLFTFTDCDGKKTSKKYEFTEPGHEYEWHFLPIDLANVVLCEIEGKGMWRRGDHSCIPIPRDDPTFISPDFTAINARMETENETDSEYSIVSSSDDESDYQYFDDEREIYDVDRSRSAQAMMKGEFGPINGHFKFSNISIPFKSSSTSINCAYVCLSSRKSSSLTFKFTSSNGSKISYFYKFDAESEDRWFKLSIGLSDVISCDIKGDEEERENFSISSLAFYREETPDEEIDREKQRIYLKELWLKSPPVKPMSVTKEIADFLDISIINPSFSMVKGKDDVCCKESEKYDQSLEAQRMMKGEGFGWVELSHLSIPFPSLNSIKGAYITLSVYFIPALLFTFTLSNGIKISKKYEFTKPTETKYDESESKYYFFLPIELPKVVLCEIQGKGTWEHEKSRSFQIDSLIFIKGEEIPPLPSDSTKLIKPNSFTLTSSATITPQCIIGYGGFGEVLLVEVEGIPIPCVLKKMLHEADERVVNGCQKEFKMQRKLFNNPKCFNRIPRPLYILDLLDADMKGEYGFIMEYCAGGSVSAFARSWCDDGKYVSDIGDADDSEDSDSSCISDSDSKNDIDTTHIDPMTLNPVNVSALCVGMIECLDDVFRAKKSLVHRDVKPDNFLVRVDHDSKKCSIVLSDLGMVQVLDSITSSVTSKSYIPSSSSTKQEKRLSQPKPSACGTIVYNSYETLCEGKQTQKSDGYSLGMSILSLFLCEQPFTSLPIFREVYRKVRMGEADDFDIMKLLKRLMEHDMCQRLSRSSLFKSLLTIEDGKYKPVHKVLNEIFTGLTQLDEDERMSVHEARKKQPFTSLPIFREVYRKVRMGEADDFDIMKLLKRLMEHDMCQRLSRSSLFKSLLTIEDGKYKPVHKVLNEIFTGLTQLDEDERMSVHEARKKVQSIKDLLPQIGEGFECSSIEDIIEMQLLKHGSVSGSIEEDEGEKARDDQVTSTSKLQSEEKEFRHIPSYERERNEEDHEDIDRIQKSSDGYEEYEKEYGSEKEQDEPFAVSLPSKIQSTEKENRDIPSYLRESQASRRDDQEIHISQTSMPISTIQSSVGDHRDMMSFTVDIDIQGQRIIKPKEKEVDSTVE</sequence>
<keyword evidence="1" id="KW-0808">Transferase</keyword>
<dbReference type="InterPro" id="IPR045269">
    <property type="entry name" value="Atg1-like"/>
</dbReference>
<feature type="region of interest" description="Disordered" evidence="6">
    <location>
        <begin position="45"/>
        <end position="70"/>
    </location>
</feature>
<keyword evidence="3" id="KW-0418">Kinase</keyword>
<dbReference type="Proteomes" id="UP001057375">
    <property type="component" value="Unassembled WGS sequence"/>
</dbReference>
<dbReference type="EMBL" id="BQXS01012466">
    <property type="protein sequence ID" value="GKT23451.1"/>
    <property type="molecule type" value="Genomic_DNA"/>
</dbReference>
<dbReference type="SUPFAM" id="SSF56112">
    <property type="entry name" value="Protein kinase-like (PK-like)"/>
    <property type="match status" value="1"/>
</dbReference>
<feature type="region of interest" description="Disordered" evidence="6">
    <location>
        <begin position="1109"/>
        <end position="1129"/>
    </location>
</feature>
<evidence type="ECO:0000259" key="7">
    <source>
        <dbReference type="PROSITE" id="PS50011"/>
    </source>
</evidence>
<protein>
    <recommendedName>
        <fullName evidence="7">Protein kinase domain-containing protein</fullName>
    </recommendedName>
</protein>
<feature type="compositionally biased region" description="Basic and acidic residues" evidence="6">
    <location>
        <begin position="1483"/>
        <end position="1492"/>
    </location>
</feature>
<proteinExistence type="predicted"/>
<accession>A0ABQ5K481</accession>
<evidence type="ECO:0000313" key="9">
    <source>
        <dbReference type="Proteomes" id="UP001057375"/>
    </source>
</evidence>
<dbReference type="Pfam" id="PF00069">
    <property type="entry name" value="Pkinase"/>
    <property type="match status" value="1"/>
</dbReference>
<dbReference type="PANTHER" id="PTHR24348:SF22">
    <property type="entry name" value="NON-SPECIFIC SERINE_THREONINE PROTEIN KINASE"/>
    <property type="match status" value="1"/>
</dbReference>
<dbReference type="InterPro" id="IPR000719">
    <property type="entry name" value="Prot_kinase_dom"/>
</dbReference>